<feature type="signal peptide" evidence="1">
    <location>
        <begin position="1"/>
        <end position="27"/>
    </location>
</feature>
<evidence type="ECO:0000256" key="1">
    <source>
        <dbReference type="SAM" id="SignalP"/>
    </source>
</evidence>
<evidence type="ECO:0000313" key="3">
    <source>
        <dbReference type="Proteomes" id="UP001326110"/>
    </source>
</evidence>
<protein>
    <recommendedName>
        <fullName evidence="4">DUF4189 domain-containing protein</fullName>
    </recommendedName>
</protein>
<dbReference type="PROSITE" id="PS51257">
    <property type="entry name" value="PROKAR_LIPOPROTEIN"/>
    <property type="match status" value="1"/>
</dbReference>
<reference evidence="2 3" key="1">
    <citation type="submission" date="2023-11" db="EMBL/GenBank/DDBJ databases">
        <title>MicrobeMod: A computational toolkit for identifying prokaryotic methylation and restriction-modification with nanopore sequencing.</title>
        <authorList>
            <person name="Crits-Christoph A."/>
            <person name="Kang S.C."/>
            <person name="Lee H."/>
            <person name="Ostrov N."/>
        </authorList>
    </citation>
    <scope>NUCLEOTIDE SEQUENCE [LARGE SCALE GENOMIC DNA]</scope>
    <source>
        <strain evidence="2 3">ATCC 25935</strain>
    </source>
</reference>
<keyword evidence="1" id="KW-0732">Signal</keyword>
<dbReference type="EMBL" id="CP140152">
    <property type="protein sequence ID" value="WQH03910.1"/>
    <property type="molecule type" value="Genomic_DNA"/>
</dbReference>
<sequence>MKLSSSLFLSTRLAAAGLLLLVTSACASPPPSAPPAAPAAATAPAAASSLWQQIQAASANPVCDNDSQCHTVGVGAKACGGPQSYLPWSSKQDDGATLKQLVERHAAVLRAQDAREAMMSTCSVVADPGASCRANRCVLNPASAGGQPNVR</sequence>
<name>A0ABZ0XVY5_9BURK</name>
<organism evidence="2 3">
    <name type="scientific">Duganella zoogloeoides</name>
    <dbReference type="NCBI Taxonomy" id="75659"/>
    <lineage>
        <taxon>Bacteria</taxon>
        <taxon>Pseudomonadati</taxon>
        <taxon>Pseudomonadota</taxon>
        <taxon>Betaproteobacteria</taxon>
        <taxon>Burkholderiales</taxon>
        <taxon>Oxalobacteraceae</taxon>
        <taxon>Telluria group</taxon>
        <taxon>Duganella</taxon>
    </lineage>
</organism>
<gene>
    <name evidence="2" type="ORF">SR858_23120</name>
</gene>
<feature type="chain" id="PRO_5045467051" description="DUF4189 domain-containing protein" evidence="1">
    <location>
        <begin position="28"/>
        <end position="151"/>
    </location>
</feature>
<evidence type="ECO:0000313" key="2">
    <source>
        <dbReference type="EMBL" id="WQH03910.1"/>
    </source>
</evidence>
<evidence type="ECO:0008006" key="4">
    <source>
        <dbReference type="Google" id="ProtNLM"/>
    </source>
</evidence>
<proteinExistence type="predicted"/>
<dbReference type="Proteomes" id="UP001326110">
    <property type="component" value="Chromosome"/>
</dbReference>
<accession>A0ABZ0XVY5</accession>
<dbReference type="GeneID" id="43164881"/>
<keyword evidence="3" id="KW-1185">Reference proteome</keyword>
<dbReference type="RefSeq" id="WP_019923260.1">
    <property type="nucleotide sequence ID" value="NZ_CP140152.1"/>
</dbReference>